<comment type="similarity">
    <text evidence="3">Belongs to the cytochrome P450 family.</text>
</comment>
<evidence type="ECO:0000256" key="5">
    <source>
        <dbReference type="ARBA" id="ARBA00022723"/>
    </source>
</evidence>
<evidence type="ECO:0000256" key="4">
    <source>
        <dbReference type="ARBA" id="ARBA00022617"/>
    </source>
</evidence>
<sequence>MVYISISLAFVAAAIVLWKLSSHLNNYVSSALLRRLPGPARVSFLVGNMRQFLACDSADFQKHVALDYGPVVKLSGYLGRPLLYISDPKALHYVLIKQENVFQEVETFSVLNMKTFGPGLLSTLGHQHGKQRKLMNPVFSVNHMRHMLPVFYSVCHRLRDAIAARLQDERQEIDVLHWMGRAALEIIGQAGLGHSFDSLVEDRGDPYGQAVKAFIPNLNPLLHYRWLVVLVHKMSLPAWLQRAMLSVFPAHSTIARLVAAVDTMDTSARRIYNSKKSAYERGDAKTVGQMGREKDIISILIRANAQTVEKERLSEEEVIAQLTTLIFAAMDTSSNTLSRMLQLLAEHPEVQSKLRQELLGARAAEGLSYEELNKLSLLDCVCRETLRLHRATNVPRYRAATDTVLPLSEPISLVDGEAVSELPIPAGTNVIIGILGSNLNKALWGSDSEEWRPERWLSPPPPALTNARIPGVYSNLLTFIGGKRACIGFKFAEMEIKVVLATLISHFTFELSDKPIVWNNSSITFPSVADGGNKPALPMKVSLYRLSEGEYM</sequence>
<evidence type="ECO:0000256" key="3">
    <source>
        <dbReference type="ARBA" id="ARBA00010617"/>
    </source>
</evidence>
<dbReference type="InParanoid" id="S8E447"/>
<evidence type="ECO:0008006" key="12">
    <source>
        <dbReference type="Google" id="ProtNLM"/>
    </source>
</evidence>
<evidence type="ECO:0000313" key="10">
    <source>
        <dbReference type="EMBL" id="EPS99552.1"/>
    </source>
</evidence>
<dbReference type="EMBL" id="KE504156">
    <property type="protein sequence ID" value="EPS99552.1"/>
    <property type="molecule type" value="Genomic_DNA"/>
</dbReference>
<dbReference type="HOGENOM" id="CLU_001570_5_11_1"/>
<comment type="pathway">
    <text evidence="2">Secondary metabolite biosynthesis.</text>
</comment>
<dbReference type="CDD" id="cd11069">
    <property type="entry name" value="CYP_FUM15-like"/>
    <property type="match status" value="1"/>
</dbReference>
<dbReference type="eggNOG" id="KOG0158">
    <property type="taxonomic scope" value="Eukaryota"/>
</dbReference>
<dbReference type="Pfam" id="PF00067">
    <property type="entry name" value="p450"/>
    <property type="match status" value="1"/>
</dbReference>
<name>S8E447_FOMSC</name>
<keyword evidence="7 9" id="KW-0408">Iron</keyword>
<dbReference type="InterPro" id="IPR001128">
    <property type="entry name" value="Cyt_P450"/>
</dbReference>
<organism evidence="10 11">
    <name type="scientific">Fomitopsis schrenkii</name>
    <name type="common">Brown rot fungus</name>
    <dbReference type="NCBI Taxonomy" id="2126942"/>
    <lineage>
        <taxon>Eukaryota</taxon>
        <taxon>Fungi</taxon>
        <taxon>Dikarya</taxon>
        <taxon>Basidiomycota</taxon>
        <taxon>Agaricomycotina</taxon>
        <taxon>Agaricomycetes</taxon>
        <taxon>Polyporales</taxon>
        <taxon>Fomitopsis</taxon>
    </lineage>
</organism>
<dbReference type="SUPFAM" id="SSF48264">
    <property type="entry name" value="Cytochrome P450"/>
    <property type="match status" value="1"/>
</dbReference>
<gene>
    <name evidence="10" type="ORF">FOMPIDRAFT_1124360</name>
</gene>
<protein>
    <recommendedName>
        <fullName evidence="12">Cytochrome P450</fullName>
    </recommendedName>
</protein>
<evidence type="ECO:0000256" key="6">
    <source>
        <dbReference type="ARBA" id="ARBA00023002"/>
    </source>
</evidence>
<accession>S8E447</accession>
<dbReference type="PRINTS" id="PR00463">
    <property type="entry name" value="EP450I"/>
</dbReference>
<dbReference type="OrthoDB" id="1470350at2759"/>
<dbReference type="Gene3D" id="1.10.630.10">
    <property type="entry name" value="Cytochrome P450"/>
    <property type="match status" value="1"/>
</dbReference>
<dbReference type="InterPro" id="IPR050121">
    <property type="entry name" value="Cytochrome_P450_monoxygenase"/>
</dbReference>
<dbReference type="PANTHER" id="PTHR24305:SF166">
    <property type="entry name" value="CYTOCHROME P450 12A4, MITOCHONDRIAL-RELATED"/>
    <property type="match status" value="1"/>
</dbReference>
<dbReference type="PRINTS" id="PR00385">
    <property type="entry name" value="P450"/>
</dbReference>
<evidence type="ECO:0000256" key="9">
    <source>
        <dbReference type="PIRSR" id="PIRSR602401-1"/>
    </source>
</evidence>
<proteinExistence type="inferred from homology"/>
<keyword evidence="6" id="KW-0560">Oxidoreductase</keyword>
<dbReference type="GO" id="GO:0020037">
    <property type="term" value="F:heme binding"/>
    <property type="evidence" value="ECO:0007669"/>
    <property type="project" value="InterPro"/>
</dbReference>
<evidence type="ECO:0000256" key="7">
    <source>
        <dbReference type="ARBA" id="ARBA00023004"/>
    </source>
</evidence>
<keyword evidence="11" id="KW-1185">Reference proteome</keyword>
<evidence type="ECO:0000313" key="11">
    <source>
        <dbReference type="Proteomes" id="UP000015241"/>
    </source>
</evidence>
<evidence type="ECO:0000256" key="2">
    <source>
        <dbReference type="ARBA" id="ARBA00005179"/>
    </source>
</evidence>
<keyword evidence="8" id="KW-0503">Monooxygenase</keyword>
<keyword evidence="5 9" id="KW-0479">Metal-binding</keyword>
<keyword evidence="4 9" id="KW-0349">Heme</keyword>
<dbReference type="GO" id="GO:0016705">
    <property type="term" value="F:oxidoreductase activity, acting on paired donors, with incorporation or reduction of molecular oxygen"/>
    <property type="evidence" value="ECO:0007669"/>
    <property type="project" value="InterPro"/>
</dbReference>
<reference evidence="10 11" key="1">
    <citation type="journal article" date="2012" name="Science">
        <title>The Paleozoic origin of enzymatic lignin decomposition reconstructed from 31 fungal genomes.</title>
        <authorList>
            <person name="Floudas D."/>
            <person name="Binder M."/>
            <person name="Riley R."/>
            <person name="Barry K."/>
            <person name="Blanchette R.A."/>
            <person name="Henrissat B."/>
            <person name="Martinez A.T."/>
            <person name="Otillar R."/>
            <person name="Spatafora J.W."/>
            <person name="Yadav J.S."/>
            <person name="Aerts A."/>
            <person name="Benoit I."/>
            <person name="Boyd A."/>
            <person name="Carlson A."/>
            <person name="Copeland A."/>
            <person name="Coutinho P.M."/>
            <person name="de Vries R.P."/>
            <person name="Ferreira P."/>
            <person name="Findley K."/>
            <person name="Foster B."/>
            <person name="Gaskell J."/>
            <person name="Glotzer D."/>
            <person name="Gorecki P."/>
            <person name="Heitman J."/>
            <person name="Hesse C."/>
            <person name="Hori C."/>
            <person name="Igarashi K."/>
            <person name="Jurgens J.A."/>
            <person name="Kallen N."/>
            <person name="Kersten P."/>
            <person name="Kohler A."/>
            <person name="Kuees U."/>
            <person name="Kumar T.K.A."/>
            <person name="Kuo A."/>
            <person name="LaButti K."/>
            <person name="Larrondo L.F."/>
            <person name="Lindquist E."/>
            <person name="Ling A."/>
            <person name="Lombard V."/>
            <person name="Lucas S."/>
            <person name="Lundell T."/>
            <person name="Martin R."/>
            <person name="McLaughlin D.J."/>
            <person name="Morgenstern I."/>
            <person name="Morin E."/>
            <person name="Murat C."/>
            <person name="Nagy L.G."/>
            <person name="Nolan M."/>
            <person name="Ohm R.A."/>
            <person name="Patyshakuliyeva A."/>
            <person name="Rokas A."/>
            <person name="Ruiz-Duenas F.J."/>
            <person name="Sabat G."/>
            <person name="Salamov A."/>
            <person name="Samejima M."/>
            <person name="Schmutz J."/>
            <person name="Slot J.C."/>
            <person name="St John F."/>
            <person name="Stenlid J."/>
            <person name="Sun H."/>
            <person name="Sun S."/>
            <person name="Syed K."/>
            <person name="Tsang A."/>
            <person name="Wiebenga A."/>
            <person name="Young D."/>
            <person name="Pisabarro A."/>
            <person name="Eastwood D.C."/>
            <person name="Martin F."/>
            <person name="Cullen D."/>
            <person name="Grigoriev I.V."/>
            <person name="Hibbett D.S."/>
        </authorList>
    </citation>
    <scope>NUCLEOTIDE SEQUENCE</scope>
    <source>
        <strain evidence="11">FP-58527</strain>
    </source>
</reference>
<evidence type="ECO:0000256" key="1">
    <source>
        <dbReference type="ARBA" id="ARBA00001971"/>
    </source>
</evidence>
<dbReference type="AlphaFoldDB" id="S8E447"/>
<dbReference type="STRING" id="743788.S8E447"/>
<dbReference type="GO" id="GO:0004497">
    <property type="term" value="F:monooxygenase activity"/>
    <property type="evidence" value="ECO:0007669"/>
    <property type="project" value="UniProtKB-KW"/>
</dbReference>
<evidence type="ECO:0000256" key="8">
    <source>
        <dbReference type="ARBA" id="ARBA00023033"/>
    </source>
</evidence>
<dbReference type="PANTHER" id="PTHR24305">
    <property type="entry name" value="CYTOCHROME P450"/>
    <property type="match status" value="1"/>
</dbReference>
<dbReference type="InterPro" id="IPR036396">
    <property type="entry name" value="Cyt_P450_sf"/>
</dbReference>
<dbReference type="Proteomes" id="UP000015241">
    <property type="component" value="Unassembled WGS sequence"/>
</dbReference>
<feature type="binding site" description="axial binding residue" evidence="9">
    <location>
        <position position="486"/>
    </location>
    <ligand>
        <name>heme</name>
        <dbReference type="ChEBI" id="CHEBI:30413"/>
    </ligand>
    <ligandPart>
        <name>Fe</name>
        <dbReference type="ChEBI" id="CHEBI:18248"/>
    </ligandPart>
</feature>
<dbReference type="GO" id="GO:0005506">
    <property type="term" value="F:iron ion binding"/>
    <property type="evidence" value="ECO:0007669"/>
    <property type="project" value="InterPro"/>
</dbReference>
<comment type="cofactor">
    <cofactor evidence="1 9">
        <name>heme</name>
        <dbReference type="ChEBI" id="CHEBI:30413"/>
    </cofactor>
</comment>
<dbReference type="InterPro" id="IPR002401">
    <property type="entry name" value="Cyt_P450_E_grp-I"/>
</dbReference>